<reference evidence="14" key="2">
    <citation type="submission" date="2025-08" db="UniProtKB">
        <authorList>
            <consortium name="RefSeq"/>
        </authorList>
    </citation>
    <scope>IDENTIFICATION</scope>
    <source>
        <tissue evidence="14">Blood</tissue>
    </source>
</reference>
<keyword evidence="13" id="KW-1185">Reference proteome</keyword>
<dbReference type="PANTHER" id="PTHR25466">
    <property type="entry name" value="T-LYMPHOCYTE ACTIVATION ANTIGEN"/>
    <property type="match status" value="1"/>
</dbReference>
<organism evidence="13 14">
    <name type="scientific">Ictalurus punctatus</name>
    <name type="common">Channel catfish</name>
    <name type="synonym">Silurus punctatus</name>
    <dbReference type="NCBI Taxonomy" id="7998"/>
    <lineage>
        <taxon>Eukaryota</taxon>
        <taxon>Metazoa</taxon>
        <taxon>Chordata</taxon>
        <taxon>Craniata</taxon>
        <taxon>Vertebrata</taxon>
        <taxon>Euteleostomi</taxon>
        <taxon>Actinopterygii</taxon>
        <taxon>Neopterygii</taxon>
        <taxon>Teleostei</taxon>
        <taxon>Ostariophysi</taxon>
        <taxon>Siluriformes</taxon>
        <taxon>Ictaluridae</taxon>
        <taxon>Ictalurus</taxon>
    </lineage>
</organism>
<dbReference type="KEGG" id="ipu:108259524"/>
<dbReference type="InterPro" id="IPR003599">
    <property type="entry name" value="Ig_sub"/>
</dbReference>
<evidence type="ECO:0000313" key="14">
    <source>
        <dbReference type="RefSeq" id="XP_017314591.1"/>
    </source>
</evidence>
<dbReference type="GO" id="GO:0042102">
    <property type="term" value="P:positive regulation of T cell proliferation"/>
    <property type="evidence" value="ECO:0007669"/>
    <property type="project" value="TreeGrafter"/>
</dbReference>
<gene>
    <name evidence="14" type="primary">LOC108259524</name>
</gene>
<evidence type="ECO:0000256" key="10">
    <source>
        <dbReference type="ARBA" id="ARBA00023319"/>
    </source>
</evidence>
<reference evidence="13" key="1">
    <citation type="journal article" date="2016" name="Nat. Commun.">
        <title>The channel catfish genome sequence provides insights into the evolution of scale formation in teleosts.</title>
        <authorList>
            <person name="Liu Z."/>
            <person name="Liu S."/>
            <person name="Yao J."/>
            <person name="Bao L."/>
            <person name="Zhang J."/>
            <person name="Li Y."/>
            <person name="Jiang C."/>
            <person name="Sun L."/>
            <person name="Wang R."/>
            <person name="Zhang Y."/>
            <person name="Zhou T."/>
            <person name="Zeng Q."/>
            <person name="Fu Q."/>
            <person name="Gao S."/>
            <person name="Li N."/>
            <person name="Koren S."/>
            <person name="Jiang Y."/>
            <person name="Zimin A."/>
            <person name="Xu P."/>
            <person name="Phillippy A.M."/>
            <person name="Geng X."/>
            <person name="Song L."/>
            <person name="Sun F."/>
            <person name="Li C."/>
            <person name="Wang X."/>
            <person name="Chen A."/>
            <person name="Jin Y."/>
            <person name="Yuan Z."/>
            <person name="Yang Y."/>
            <person name="Tan S."/>
            <person name="Peatman E."/>
            <person name="Lu J."/>
            <person name="Qin Z."/>
            <person name="Dunham R."/>
            <person name="Li Z."/>
            <person name="Sonstegard T."/>
            <person name="Feng J."/>
            <person name="Danzmann R.G."/>
            <person name="Schroeder S."/>
            <person name="Scheffler B."/>
            <person name="Duke M.V."/>
            <person name="Ballard L."/>
            <person name="Kucuktas H."/>
            <person name="Kaltenboeck L."/>
            <person name="Liu H."/>
            <person name="Armbruster J."/>
            <person name="Xie Y."/>
            <person name="Kirby M.L."/>
            <person name="Tian Y."/>
            <person name="Flanagan M.E."/>
            <person name="Mu W."/>
            <person name="Waldbieser G.C."/>
        </authorList>
    </citation>
    <scope>NUCLEOTIDE SEQUENCE [LARGE SCALE GENOMIC DNA]</scope>
    <source>
        <strain evidence="13">SDA103</strain>
    </source>
</reference>
<keyword evidence="7" id="KW-1015">Disulfide bond</keyword>
<evidence type="ECO:0000256" key="11">
    <source>
        <dbReference type="SAM" id="Phobius"/>
    </source>
</evidence>
<feature type="transmembrane region" description="Helical" evidence="11">
    <location>
        <begin position="7"/>
        <end position="25"/>
    </location>
</feature>
<keyword evidence="8" id="KW-0675">Receptor</keyword>
<dbReference type="Gene3D" id="2.60.40.10">
    <property type="entry name" value="Immunoglobulins"/>
    <property type="match status" value="2"/>
</dbReference>
<dbReference type="PROSITE" id="PS50835">
    <property type="entry name" value="IG_LIKE"/>
    <property type="match status" value="1"/>
</dbReference>
<evidence type="ECO:0000256" key="8">
    <source>
        <dbReference type="ARBA" id="ARBA00023170"/>
    </source>
</evidence>
<protein>
    <submittedName>
        <fullName evidence="14">Uncharacterized protein LOC108259524</fullName>
    </submittedName>
</protein>
<keyword evidence="2" id="KW-1003">Cell membrane</keyword>
<dbReference type="PANTHER" id="PTHR25466:SF11">
    <property type="entry name" value="GALECTIN 17-RELATED"/>
    <property type="match status" value="1"/>
</dbReference>
<evidence type="ECO:0000256" key="9">
    <source>
        <dbReference type="ARBA" id="ARBA00023180"/>
    </source>
</evidence>
<dbReference type="GeneID" id="108259524"/>
<keyword evidence="6 11" id="KW-0472">Membrane</keyword>
<dbReference type="GO" id="GO:0071222">
    <property type="term" value="P:cellular response to lipopolysaccharide"/>
    <property type="evidence" value="ECO:0007669"/>
    <property type="project" value="TreeGrafter"/>
</dbReference>
<keyword evidence="3 11" id="KW-0812">Transmembrane</keyword>
<dbReference type="InterPro" id="IPR013783">
    <property type="entry name" value="Ig-like_fold"/>
</dbReference>
<evidence type="ECO:0000256" key="6">
    <source>
        <dbReference type="ARBA" id="ARBA00023136"/>
    </source>
</evidence>
<dbReference type="InterPro" id="IPR003598">
    <property type="entry name" value="Ig_sub2"/>
</dbReference>
<evidence type="ECO:0000256" key="7">
    <source>
        <dbReference type="ARBA" id="ARBA00023157"/>
    </source>
</evidence>
<dbReference type="AlphaFoldDB" id="A0A2D0QA58"/>
<comment type="subcellular location">
    <subcellularLocation>
        <location evidence="1">Cell membrane</location>
        <topology evidence="1">Single-pass type I membrane protein</topology>
    </subcellularLocation>
</comment>
<accession>A0A2D0QA58</accession>
<dbReference type="GO" id="GO:0031295">
    <property type="term" value="P:T cell costimulation"/>
    <property type="evidence" value="ECO:0007669"/>
    <property type="project" value="TreeGrafter"/>
</dbReference>
<proteinExistence type="predicted"/>
<keyword evidence="4" id="KW-0732">Signal</keyword>
<dbReference type="InterPro" id="IPR007110">
    <property type="entry name" value="Ig-like_dom"/>
</dbReference>
<dbReference type="GO" id="GO:0007166">
    <property type="term" value="P:cell surface receptor signaling pathway"/>
    <property type="evidence" value="ECO:0007669"/>
    <property type="project" value="TreeGrafter"/>
</dbReference>
<evidence type="ECO:0000256" key="3">
    <source>
        <dbReference type="ARBA" id="ARBA00022692"/>
    </source>
</evidence>
<name>A0A2D0QA58_ICTPU</name>
<dbReference type="SMART" id="SM00408">
    <property type="entry name" value="IGc2"/>
    <property type="match status" value="1"/>
</dbReference>
<evidence type="ECO:0000259" key="12">
    <source>
        <dbReference type="PROSITE" id="PS50835"/>
    </source>
</evidence>
<evidence type="ECO:0000256" key="1">
    <source>
        <dbReference type="ARBA" id="ARBA00004251"/>
    </source>
</evidence>
<evidence type="ECO:0000256" key="5">
    <source>
        <dbReference type="ARBA" id="ARBA00022989"/>
    </source>
</evidence>
<keyword evidence="5 11" id="KW-1133">Transmembrane helix</keyword>
<dbReference type="Proteomes" id="UP000221080">
    <property type="component" value="Chromosome 27"/>
</dbReference>
<dbReference type="InterPro" id="IPR051713">
    <property type="entry name" value="T-cell_Activation_Regulation"/>
</dbReference>
<keyword evidence="10" id="KW-0393">Immunoglobulin domain</keyword>
<dbReference type="GO" id="GO:0042130">
    <property type="term" value="P:negative regulation of T cell proliferation"/>
    <property type="evidence" value="ECO:0007669"/>
    <property type="project" value="TreeGrafter"/>
</dbReference>
<sequence>MFTQIRIHLGTFIFVMMFLTVSPLSNHHALVKVYDPVMLICNSTCSGDVSWMFSVRTEILVSECKRSTCVEGNGFENRTRFVHGGPSLQLNPVMYNDKGWYVCYCDKAEICKFHLDVVFATLKSVCVGENVTLPCYANTDKRIPDKNINVQWEKDDQPFVTLQRGKMSYGPGFEGHGFITASQYKNGDLSLTIPKVQQSDGGIYRCRHRHEEPGQPEAVDLRISESSECGAVKQSTFSMVGSSAGGCCHCCYFLCCWSFLLIFYTYIELSENTTALYR</sequence>
<evidence type="ECO:0000256" key="2">
    <source>
        <dbReference type="ARBA" id="ARBA00022475"/>
    </source>
</evidence>
<keyword evidence="9" id="KW-0325">Glycoprotein</keyword>
<dbReference type="SUPFAM" id="SSF48726">
    <property type="entry name" value="Immunoglobulin"/>
    <property type="match status" value="2"/>
</dbReference>
<evidence type="ECO:0000256" key="4">
    <source>
        <dbReference type="ARBA" id="ARBA00022729"/>
    </source>
</evidence>
<dbReference type="SMART" id="SM00409">
    <property type="entry name" value="IG"/>
    <property type="match status" value="2"/>
</dbReference>
<feature type="domain" description="Ig-like" evidence="12">
    <location>
        <begin position="128"/>
        <end position="222"/>
    </location>
</feature>
<dbReference type="GO" id="GO:0009897">
    <property type="term" value="C:external side of plasma membrane"/>
    <property type="evidence" value="ECO:0007669"/>
    <property type="project" value="TreeGrafter"/>
</dbReference>
<evidence type="ECO:0000313" key="13">
    <source>
        <dbReference type="Proteomes" id="UP000221080"/>
    </source>
</evidence>
<dbReference type="Pfam" id="PF07686">
    <property type="entry name" value="V-set"/>
    <property type="match status" value="1"/>
</dbReference>
<dbReference type="InterPro" id="IPR013106">
    <property type="entry name" value="Ig_V-set"/>
</dbReference>
<dbReference type="InterPro" id="IPR036179">
    <property type="entry name" value="Ig-like_dom_sf"/>
</dbReference>
<dbReference type="GO" id="GO:0006955">
    <property type="term" value="P:immune response"/>
    <property type="evidence" value="ECO:0007669"/>
    <property type="project" value="TreeGrafter"/>
</dbReference>
<dbReference type="OrthoDB" id="8836910at2759"/>
<dbReference type="RefSeq" id="XP_017314591.1">
    <property type="nucleotide sequence ID" value="XM_017459102.3"/>
</dbReference>